<gene>
    <name evidence="1" type="ORF">ED28_11665</name>
</gene>
<dbReference type="Gene3D" id="1.10.10.690">
    <property type="entry name" value="YidB-like"/>
    <property type="match status" value="1"/>
</dbReference>
<name>A0A443IC49_9GAMM</name>
<evidence type="ECO:0000313" key="2">
    <source>
        <dbReference type="Proteomes" id="UP000288794"/>
    </source>
</evidence>
<dbReference type="InterPro" id="IPR027405">
    <property type="entry name" value="YidB-like"/>
</dbReference>
<dbReference type="AlphaFoldDB" id="A0A443IC49"/>
<evidence type="ECO:0008006" key="3">
    <source>
        <dbReference type="Google" id="ProtNLM"/>
    </source>
</evidence>
<organism evidence="1 2">
    <name type="scientific">[Pantoea] beijingensis</name>
    <dbReference type="NCBI Taxonomy" id="1324864"/>
    <lineage>
        <taxon>Bacteria</taxon>
        <taxon>Pseudomonadati</taxon>
        <taxon>Pseudomonadota</taxon>
        <taxon>Gammaproteobacteria</taxon>
        <taxon>Enterobacterales</taxon>
        <taxon>Erwiniaceae</taxon>
        <taxon>Erwinia</taxon>
    </lineage>
</organism>
<comment type="caution">
    <text evidence="1">The sequence shown here is derived from an EMBL/GenBank/DDBJ whole genome shotgun (WGS) entry which is preliminary data.</text>
</comment>
<dbReference type="InterPro" id="IPR045372">
    <property type="entry name" value="YidB"/>
</dbReference>
<dbReference type="Proteomes" id="UP000288794">
    <property type="component" value="Unassembled WGS sequence"/>
</dbReference>
<keyword evidence="2" id="KW-1185">Reference proteome</keyword>
<dbReference type="SUPFAM" id="SSF140804">
    <property type="entry name" value="YidB-like"/>
    <property type="match status" value="1"/>
</dbReference>
<dbReference type="EMBL" id="JMEE01000034">
    <property type="protein sequence ID" value="RWR01679.1"/>
    <property type="molecule type" value="Genomic_DNA"/>
</dbReference>
<sequence length="140" mass="14510">MGLLDEIVGSLGDKPDGQSAGAGLVQLQAIWQWVQEQGGIQVLLEKFQQGGLGSVLGSWLGNGQNQAIGGHDVQSALGESDLQSLAGKLGTDKQSASDILAQLLPHLVDKASPQGEIDPQATQNSQLDLGSLVDGIFGKR</sequence>
<protein>
    <recommendedName>
        <fullName evidence="3">DUF937 domain-containing protein</fullName>
    </recommendedName>
</protein>
<accession>A0A443IC49</accession>
<dbReference type="Pfam" id="PF20159">
    <property type="entry name" value="YidB"/>
    <property type="match status" value="1"/>
</dbReference>
<evidence type="ECO:0000313" key="1">
    <source>
        <dbReference type="EMBL" id="RWR01679.1"/>
    </source>
</evidence>
<reference evidence="1 2" key="1">
    <citation type="submission" date="2014-04" db="EMBL/GenBank/DDBJ databases">
        <title>Draft genome sequence of Pantoea beijingensis strain LMG 27579, an emerging pathogen to Pleurotus eryngii with potential industrial application.</title>
        <authorList>
            <person name="Xu F."/>
            <person name="Liu Y."/>
            <person name="Wang S."/>
            <person name="Yin Y."/>
            <person name="Ma Y."/>
            <person name="Zhao S."/>
            <person name="Rong C."/>
        </authorList>
    </citation>
    <scope>NUCLEOTIDE SEQUENCE [LARGE SCALE GENOMIC DNA]</scope>
    <source>
        <strain evidence="1 2">LMG 27579</strain>
    </source>
</reference>
<dbReference type="RefSeq" id="WP_128178128.1">
    <property type="nucleotide sequence ID" value="NZ_CP071409.1"/>
</dbReference>
<proteinExistence type="predicted"/>